<evidence type="ECO:0000313" key="2">
    <source>
        <dbReference type="EMBL" id="KAA3457309.1"/>
    </source>
</evidence>
<dbReference type="Proteomes" id="UP000325315">
    <property type="component" value="Unassembled WGS sequence"/>
</dbReference>
<evidence type="ECO:0000259" key="1">
    <source>
        <dbReference type="Pfam" id="PF07727"/>
    </source>
</evidence>
<sequence length="216" mass="24578">MVSSSTQLSLMIFANGKELKYIIQLLVPHNRMVEAINLESYLVNRSPHRALDGKVPEVIWSSDYPNYSNIRIVDCSAYLARDRKRREIKPPQKYCEGDLVAYTLSVAKSIDLVDLSNYSEADRAFGCKNQDDTRYNARLVTKGYSQVEGVDFRDVFSSVVKHTSIRALLALLASYNLELEQLDIKTAFLHGDSDEEIYIQQLEGFKTDGKEDNILI</sequence>
<comment type="caution">
    <text evidence="2">The sequence shown here is derived from an EMBL/GenBank/DDBJ whole genome shotgun (WGS) entry which is preliminary data.</text>
</comment>
<evidence type="ECO:0000313" key="3">
    <source>
        <dbReference type="Proteomes" id="UP000325315"/>
    </source>
</evidence>
<dbReference type="Pfam" id="PF07727">
    <property type="entry name" value="RVT_2"/>
    <property type="match status" value="1"/>
</dbReference>
<dbReference type="OrthoDB" id="1000646at2759"/>
<dbReference type="InterPro" id="IPR013103">
    <property type="entry name" value="RVT_2"/>
</dbReference>
<feature type="domain" description="Reverse transcriptase Ty1/copia-type" evidence="1">
    <location>
        <begin position="129"/>
        <end position="214"/>
    </location>
</feature>
<keyword evidence="3" id="KW-1185">Reference proteome</keyword>
<protein>
    <submittedName>
        <fullName evidence="2">Retrovirus-related Pol polyprotein from transposon TNT 1-94</fullName>
    </submittedName>
</protein>
<name>A0A5B6UHN1_9ROSI</name>
<reference evidence="3" key="1">
    <citation type="journal article" date="2019" name="Plant Biotechnol. J.">
        <title>Genome sequencing of the Australian wild diploid species Gossypium australe highlights disease resistance and delayed gland morphogenesis.</title>
        <authorList>
            <person name="Cai Y."/>
            <person name="Cai X."/>
            <person name="Wang Q."/>
            <person name="Wang P."/>
            <person name="Zhang Y."/>
            <person name="Cai C."/>
            <person name="Xu Y."/>
            <person name="Wang K."/>
            <person name="Zhou Z."/>
            <person name="Wang C."/>
            <person name="Geng S."/>
            <person name="Li B."/>
            <person name="Dong Q."/>
            <person name="Hou Y."/>
            <person name="Wang H."/>
            <person name="Ai P."/>
            <person name="Liu Z."/>
            <person name="Yi F."/>
            <person name="Sun M."/>
            <person name="An G."/>
            <person name="Cheng J."/>
            <person name="Zhang Y."/>
            <person name="Shi Q."/>
            <person name="Xie Y."/>
            <person name="Shi X."/>
            <person name="Chang Y."/>
            <person name="Huang F."/>
            <person name="Chen Y."/>
            <person name="Hong S."/>
            <person name="Mi L."/>
            <person name="Sun Q."/>
            <person name="Zhang L."/>
            <person name="Zhou B."/>
            <person name="Peng R."/>
            <person name="Zhang X."/>
            <person name="Liu F."/>
        </authorList>
    </citation>
    <scope>NUCLEOTIDE SEQUENCE [LARGE SCALE GENOMIC DNA]</scope>
    <source>
        <strain evidence="3">cv. PA1801</strain>
    </source>
</reference>
<organism evidence="2 3">
    <name type="scientific">Gossypium australe</name>
    <dbReference type="NCBI Taxonomy" id="47621"/>
    <lineage>
        <taxon>Eukaryota</taxon>
        <taxon>Viridiplantae</taxon>
        <taxon>Streptophyta</taxon>
        <taxon>Embryophyta</taxon>
        <taxon>Tracheophyta</taxon>
        <taxon>Spermatophyta</taxon>
        <taxon>Magnoliopsida</taxon>
        <taxon>eudicotyledons</taxon>
        <taxon>Gunneridae</taxon>
        <taxon>Pentapetalae</taxon>
        <taxon>rosids</taxon>
        <taxon>malvids</taxon>
        <taxon>Malvales</taxon>
        <taxon>Malvaceae</taxon>
        <taxon>Malvoideae</taxon>
        <taxon>Gossypium</taxon>
    </lineage>
</organism>
<gene>
    <name evidence="2" type="ORF">EPI10_003997</name>
</gene>
<dbReference type="EMBL" id="SMMG02000011">
    <property type="protein sequence ID" value="KAA3457309.1"/>
    <property type="molecule type" value="Genomic_DNA"/>
</dbReference>
<proteinExistence type="predicted"/>
<accession>A0A5B6UHN1</accession>
<dbReference type="AlphaFoldDB" id="A0A5B6UHN1"/>